<evidence type="ECO:0000313" key="2">
    <source>
        <dbReference type="EMBL" id="MEY9257727.1"/>
    </source>
</evidence>
<dbReference type="RefSeq" id="WP_370035091.1">
    <property type="nucleotide sequence ID" value="NZ_JBGBYS010000003.1"/>
</dbReference>
<protein>
    <submittedName>
        <fullName evidence="2">Uncharacterized protein</fullName>
    </submittedName>
</protein>
<name>A0ABV4EHH2_BREEP</name>
<dbReference type="EMBL" id="JBGBYS010000003">
    <property type="protein sequence ID" value="MEY9257727.1"/>
    <property type="molecule type" value="Genomic_DNA"/>
</dbReference>
<accession>A0ABV4EHH2</accession>
<feature type="region of interest" description="Disordered" evidence="1">
    <location>
        <begin position="46"/>
        <end position="67"/>
    </location>
</feature>
<sequence length="67" mass="7557">MDPEPAWTTALSPSDREARLRELEAAAGTDRFDEVQRSWRETAEAISAGLGRSQPEWLQHPTPVERP</sequence>
<gene>
    <name evidence="2" type="ORF">ABH903_000737</name>
</gene>
<evidence type="ECO:0000256" key="1">
    <source>
        <dbReference type="SAM" id="MobiDB-lite"/>
    </source>
</evidence>
<evidence type="ECO:0000313" key="3">
    <source>
        <dbReference type="Proteomes" id="UP001565435"/>
    </source>
</evidence>
<dbReference type="Proteomes" id="UP001565435">
    <property type="component" value="Unassembled WGS sequence"/>
</dbReference>
<keyword evidence="3" id="KW-1185">Reference proteome</keyword>
<reference evidence="2 3" key="1">
    <citation type="submission" date="2024-07" db="EMBL/GenBank/DDBJ databases">
        <title>Mealworm larvae gut microbial communities from Newark, Delaware, USA.</title>
        <authorList>
            <person name="Blenner M."/>
        </authorList>
    </citation>
    <scope>NUCLEOTIDE SEQUENCE [LARGE SCALE GENOMIC DNA]</scope>
    <source>
        <strain evidence="2 3">UD i117</strain>
    </source>
</reference>
<proteinExistence type="predicted"/>
<organism evidence="2 3">
    <name type="scientific">Brevibacterium epidermidis</name>
    <dbReference type="NCBI Taxonomy" id="1698"/>
    <lineage>
        <taxon>Bacteria</taxon>
        <taxon>Bacillati</taxon>
        <taxon>Actinomycetota</taxon>
        <taxon>Actinomycetes</taxon>
        <taxon>Micrococcales</taxon>
        <taxon>Brevibacteriaceae</taxon>
        <taxon>Brevibacterium</taxon>
    </lineage>
</organism>
<comment type="caution">
    <text evidence="2">The sequence shown here is derived from an EMBL/GenBank/DDBJ whole genome shotgun (WGS) entry which is preliminary data.</text>
</comment>